<keyword evidence="4" id="KW-1185">Reference proteome</keyword>
<comment type="caution">
    <text evidence="3">The sequence shown here is derived from an EMBL/GenBank/DDBJ whole genome shotgun (WGS) entry which is preliminary data.</text>
</comment>
<reference evidence="3 4" key="1">
    <citation type="submission" date="2021-03" db="EMBL/GenBank/DDBJ databases">
        <title>Fibrella sp. HMF5405 genome sequencing and assembly.</title>
        <authorList>
            <person name="Kang H."/>
            <person name="Kim H."/>
            <person name="Bae S."/>
            <person name="Joh K."/>
        </authorList>
    </citation>
    <scope>NUCLEOTIDE SEQUENCE [LARGE SCALE GENOMIC DNA]</scope>
    <source>
        <strain evidence="3 4">HMF5405</strain>
    </source>
</reference>
<proteinExistence type="predicted"/>
<dbReference type="SUPFAM" id="SSF52096">
    <property type="entry name" value="ClpP/crotonase"/>
    <property type="match status" value="1"/>
</dbReference>
<protein>
    <recommendedName>
        <fullName evidence="2">Tail specific protease domain-containing protein</fullName>
    </recommendedName>
</protein>
<dbReference type="InterPro" id="IPR029045">
    <property type="entry name" value="ClpP/crotonase-like_dom_sf"/>
</dbReference>
<dbReference type="InterPro" id="IPR005151">
    <property type="entry name" value="Tail-specific_protease"/>
</dbReference>
<sequence>MPPSPAYQARAVLMLSCLLLATLCPAQTSQYLADLAALKTVLQQTRSYKAQIRGDKERAYQALYRQLALDTVSDPRSLRYFTNLARLVFPLRDNHLGFHQTTDFKQFSTQARIDSFTTTREFKAYPRYVINLDSLRGKLRGKPLDSLAGIYHYGELYSVGVFGSGPGEYTGVVLESKTRLWQPGQIALRLYAHAPGRYKAIYGHPLFKILMLQPVERYVNHSLVNSSFYGSSYEGVYAKEPGQPPYVTLPRRGPKFAFRDLDQKVQYLLIRSFQQANARRSRAFYDSVRQVLRAPNLIVDLRDNEGGSDKEARKYVKLLRRYARQGHQLYVLLNNGTLSQAEILTLKLAGRRGVRTAGQTTRGMLGYGSNYGRMQKLPSGQLEIYPTDMDNGARLLRYEDYGVEPQLVLRPDSSWIDQLLKIIHAQEAVTMYRQ</sequence>
<evidence type="ECO:0000313" key="4">
    <source>
        <dbReference type="Proteomes" id="UP000664628"/>
    </source>
</evidence>
<dbReference type="RefSeq" id="WP_207333050.1">
    <property type="nucleotide sequence ID" value="NZ_JAFMYW010000019.1"/>
</dbReference>
<accession>A0ABS3JUH2</accession>
<evidence type="ECO:0000313" key="3">
    <source>
        <dbReference type="EMBL" id="MBO0953098.1"/>
    </source>
</evidence>
<feature type="domain" description="Tail specific protease" evidence="2">
    <location>
        <begin position="265"/>
        <end position="319"/>
    </location>
</feature>
<feature type="chain" id="PRO_5047053161" description="Tail specific protease domain-containing protein" evidence="1">
    <location>
        <begin position="27"/>
        <end position="434"/>
    </location>
</feature>
<gene>
    <name evidence="3" type="ORF">J2I46_31280</name>
</gene>
<dbReference type="Proteomes" id="UP000664628">
    <property type="component" value="Unassembled WGS sequence"/>
</dbReference>
<dbReference type="Gene3D" id="3.90.226.10">
    <property type="entry name" value="2-enoyl-CoA Hydratase, Chain A, domain 1"/>
    <property type="match status" value="2"/>
</dbReference>
<organism evidence="3 4">
    <name type="scientific">Fibrella forsythiae</name>
    <dbReference type="NCBI Taxonomy" id="2817061"/>
    <lineage>
        <taxon>Bacteria</taxon>
        <taxon>Pseudomonadati</taxon>
        <taxon>Bacteroidota</taxon>
        <taxon>Cytophagia</taxon>
        <taxon>Cytophagales</taxon>
        <taxon>Spirosomataceae</taxon>
        <taxon>Fibrella</taxon>
    </lineage>
</organism>
<feature type="signal peptide" evidence="1">
    <location>
        <begin position="1"/>
        <end position="26"/>
    </location>
</feature>
<dbReference type="EMBL" id="JAFMYW010000019">
    <property type="protein sequence ID" value="MBO0953098.1"/>
    <property type="molecule type" value="Genomic_DNA"/>
</dbReference>
<dbReference type="Pfam" id="PF03572">
    <property type="entry name" value="Peptidase_S41"/>
    <property type="match status" value="1"/>
</dbReference>
<evidence type="ECO:0000256" key="1">
    <source>
        <dbReference type="SAM" id="SignalP"/>
    </source>
</evidence>
<name>A0ABS3JUH2_9BACT</name>
<evidence type="ECO:0000259" key="2">
    <source>
        <dbReference type="Pfam" id="PF03572"/>
    </source>
</evidence>
<keyword evidence="1" id="KW-0732">Signal</keyword>